<dbReference type="WBParaSite" id="Minc3s00222g07930">
    <property type="protein sequence ID" value="Minc3s00222g07930"/>
    <property type="gene ID" value="Minc3s00222g07930"/>
</dbReference>
<organism evidence="1 2">
    <name type="scientific">Meloidogyne incognita</name>
    <name type="common">Southern root-knot nematode worm</name>
    <name type="synonym">Oxyuris incognita</name>
    <dbReference type="NCBI Taxonomy" id="6306"/>
    <lineage>
        <taxon>Eukaryota</taxon>
        <taxon>Metazoa</taxon>
        <taxon>Ecdysozoa</taxon>
        <taxon>Nematoda</taxon>
        <taxon>Chromadorea</taxon>
        <taxon>Rhabditida</taxon>
        <taxon>Tylenchina</taxon>
        <taxon>Tylenchomorpha</taxon>
        <taxon>Tylenchoidea</taxon>
        <taxon>Meloidogynidae</taxon>
        <taxon>Meloidogyninae</taxon>
        <taxon>Meloidogyne</taxon>
        <taxon>Meloidogyne incognita group</taxon>
    </lineage>
</organism>
<evidence type="ECO:0000313" key="1">
    <source>
        <dbReference type="Proteomes" id="UP000887563"/>
    </source>
</evidence>
<dbReference type="AlphaFoldDB" id="A0A914L2B0"/>
<sequence length="92" mass="10183">MEYFLAECSLEELLGDPDEAFIHSSSPGTISRNEGPIDAFLCQFVGRLIDEKVDCFVGQNKGRSIVTDDTFGFATPRNKTLKSIHKSLSRLA</sequence>
<accession>A0A914L2B0</accession>
<proteinExistence type="predicted"/>
<keyword evidence="1" id="KW-1185">Reference proteome</keyword>
<dbReference type="Proteomes" id="UP000887563">
    <property type="component" value="Unplaced"/>
</dbReference>
<name>A0A914L2B0_MELIC</name>
<protein>
    <submittedName>
        <fullName evidence="2">Uncharacterized protein</fullName>
    </submittedName>
</protein>
<reference evidence="2" key="1">
    <citation type="submission" date="2022-11" db="UniProtKB">
        <authorList>
            <consortium name="WormBaseParasite"/>
        </authorList>
    </citation>
    <scope>IDENTIFICATION</scope>
</reference>
<evidence type="ECO:0000313" key="2">
    <source>
        <dbReference type="WBParaSite" id="Minc3s00222g07930"/>
    </source>
</evidence>